<dbReference type="Proteomes" id="UP001055712">
    <property type="component" value="Unassembled WGS sequence"/>
</dbReference>
<dbReference type="EMBL" id="SIDB01000005">
    <property type="protein sequence ID" value="KAI3432349.1"/>
    <property type="molecule type" value="Genomic_DNA"/>
</dbReference>
<evidence type="ECO:0000256" key="3">
    <source>
        <dbReference type="ARBA" id="ARBA00023034"/>
    </source>
</evidence>
<protein>
    <recommendedName>
        <fullName evidence="4">Exostosin GT47 domain-containing protein</fullName>
    </recommendedName>
</protein>
<dbReference type="PANTHER" id="PTHR11062:SF268">
    <property type="entry name" value="FAMILY PROTEIN, PUTATIVE, EXPRESSED-RELATED"/>
    <property type="match status" value="1"/>
</dbReference>
<organism evidence="5 6">
    <name type="scientific">Chlorella vulgaris</name>
    <name type="common">Green alga</name>
    <dbReference type="NCBI Taxonomy" id="3077"/>
    <lineage>
        <taxon>Eukaryota</taxon>
        <taxon>Viridiplantae</taxon>
        <taxon>Chlorophyta</taxon>
        <taxon>core chlorophytes</taxon>
        <taxon>Trebouxiophyceae</taxon>
        <taxon>Chlorellales</taxon>
        <taxon>Chlorellaceae</taxon>
        <taxon>Chlorella clade</taxon>
        <taxon>Chlorella</taxon>
    </lineage>
</organism>
<dbReference type="InterPro" id="IPR004263">
    <property type="entry name" value="Exostosin"/>
</dbReference>
<evidence type="ECO:0000256" key="1">
    <source>
        <dbReference type="ARBA" id="ARBA00004323"/>
    </source>
</evidence>
<dbReference type="InterPro" id="IPR040911">
    <property type="entry name" value="Exostosin_GT47"/>
</dbReference>
<comment type="subcellular location">
    <subcellularLocation>
        <location evidence="1">Golgi apparatus membrane</location>
        <topology evidence="1">Single-pass type II membrane protein</topology>
    </subcellularLocation>
</comment>
<keyword evidence="3" id="KW-0333">Golgi apparatus</keyword>
<sequence>MASVASGFHEAFCPNQCNGHGECNLGFCKCQAGWLGYDCAYRLQGVPWSPGMEDVPHRKGALCGLHEMLLQSEHRTLDASEADYFYVPVYSCCLIYPVAFATDSPYFDGGAAASRIGAASNLLLEVFHWVRSHHPWWDRNDGRDQRILSIHLQDARHPVWQREGHVLSKLGAFPCYDPRKDLTVPLMWSPNKYGLSPLLGAPTREHDILAFFKGQ</sequence>
<evidence type="ECO:0000259" key="4">
    <source>
        <dbReference type="Pfam" id="PF03016"/>
    </source>
</evidence>
<dbReference type="FunFam" id="2.10.25.10:FF:000026">
    <property type="entry name" value="Teneurin transmembrane protein 2"/>
    <property type="match status" value="1"/>
</dbReference>
<dbReference type="Gene3D" id="2.10.25.10">
    <property type="entry name" value="Laminin"/>
    <property type="match status" value="1"/>
</dbReference>
<evidence type="ECO:0000313" key="5">
    <source>
        <dbReference type="EMBL" id="KAI3432349.1"/>
    </source>
</evidence>
<evidence type="ECO:0000313" key="6">
    <source>
        <dbReference type="Proteomes" id="UP001055712"/>
    </source>
</evidence>
<reference evidence="5" key="2">
    <citation type="submission" date="2020-11" db="EMBL/GenBank/DDBJ databases">
        <authorList>
            <person name="Cecchin M."/>
            <person name="Marcolungo L."/>
            <person name="Rossato M."/>
            <person name="Girolomoni L."/>
            <person name="Cosentino E."/>
            <person name="Cuine S."/>
            <person name="Li-Beisson Y."/>
            <person name="Delledonne M."/>
            <person name="Ballottari M."/>
        </authorList>
    </citation>
    <scope>NUCLEOTIDE SEQUENCE</scope>
    <source>
        <strain evidence="5">211/11P</strain>
        <tissue evidence="5">Whole cell</tissue>
    </source>
</reference>
<dbReference type="AlphaFoldDB" id="A0A9D4TQY2"/>
<dbReference type="GO" id="GO:0016757">
    <property type="term" value="F:glycosyltransferase activity"/>
    <property type="evidence" value="ECO:0007669"/>
    <property type="project" value="InterPro"/>
</dbReference>
<dbReference type="SUPFAM" id="SSF57196">
    <property type="entry name" value="EGF/Laminin"/>
    <property type="match status" value="1"/>
</dbReference>
<dbReference type="Pfam" id="PF03016">
    <property type="entry name" value="Exostosin_GT47"/>
    <property type="match status" value="1"/>
</dbReference>
<feature type="domain" description="Exostosin GT47" evidence="4">
    <location>
        <begin position="65"/>
        <end position="215"/>
    </location>
</feature>
<comment type="similarity">
    <text evidence="2">Belongs to the glycosyltransferase 47 family.</text>
</comment>
<keyword evidence="6" id="KW-1185">Reference proteome</keyword>
<dbReference type="GO" id="GO:0000139">
    <property type="term" value="C:Golgi membrane"/>
    <property type="evidence" value="ECO:0007669"/>
    <property type="project" value="UniProtKB-SubCell"/>
</dbReference>
<accession>A0A9D4TQY2</accession>
<name>A0A9D4TQY2_CHLVU</name>
<evidence type="ECO:0000256" key="2">
    <source>
        <dbReference type="ARBA" id="ARBA00010271"/>
    </source>
</evidence>
<gene>
    <name evidence="5" type="ORF">D9Q98_003906</name>
</gene>
<comment type="caution">
    <text evidence="5">The sequence shown here is derived from an EMBL/GenBank/DDBJ whole genome shotgun (WGS) entry which is preliminary data.</text>
</comment>
<reference evidence="5" key="1">
    <citation type="journal article" date="2019" name="Plant J.">
        <title>Chlorella vulgaris genome assembly and annotation reveals the molecular basis for metabolic acclimation to high light conditions.</title>
        <authorList>
            <person name="Cecchin M."/>
            <person name="Marcolungo L."/>
            <person name="Rossato M."/>
            <person name="Girolomoni L."/>
            <person name="Cosentino E."/>
            <person name="Cuine S."/>
            <person name="Li-Beisson Y."/>
            <person name="Delledonne M."/>
            <person name="Ballottari M."/>
        </authorList>
    </citation>
    <scope>NUCLEOTIDE SEQUENCE</scope>
    <source>
        <strain evidence="5">211/11P</strain>
    </source>
</reference>
<dbReference type="Pfam" id="PF23106">
    <property type="entry name" value="EGF_Teneurin"/>
    <property type="match status" value="1"/>
</dbReference>
<dbReference type="OrthoDB" id="523138at2759"/>
<proteinExistence type="inferred from homology"/>
<dbReference type="PANTHER" id="PTHR11062">
    <property type="entry name" value="EXOSTOSIN HEPARAN SULFATE GLYCOSYLTRANSFERASE -RELATED"/>
    <property type="match status" value="1"/>
</dbReference>